<organism evidence="2 3">
    <name type="scientific">Schizophyllum amplum</name>
    <dbReference type="NCBI Taxonomy" id="97359"/>
    <lineage>
        <taxon>Eukaryota</taxon>
        <taxon>Fungi</taxon>
        <taxon>Dikarya</taxon>
        <taxon>Basidiomycota</taxon>
        <taxon>Agaricomycotina</taxon>
        <taxon>Agaricomycetes</taxon>
        <taxon>Agaricomycetidae</taxon>
        <taxon>Agaricales</taxon>
        <taxon>Schizophyllaceae</taxon>
        <taxon>Schizophyllum</taxon>
    </lineage>
</organism>
<sequence length="83" mass="9137">MSLSSPQCILISILSRVVLALRRVSRPVSRIFRRSWSPLRRLSTSILITVKLLASGANCHKTEVIGAEIVASALVVLSVARRR</sequence>
<dbReference type="Proteomes" id="UP000320762">
    <property type="component" value="Unassembled WGS sequence"/>
</dbReference>
<evidence type="ECO:0000313" key="3">
    <source>
        <dbReference type="Proteomes" id="UP000320762"/>
    </source>
</evidence>
<keyword evidence="3" id="KW-1185">Reference proteome</keyword>
<name>A0A550C1K7_9AGAR</name>
<evidence type="ECO:0000313" key="2">
    <source>
        <dbReference type="EMBL" id="TRM58670.1"/>
    </source>
</evidence>
<proteinExistence type="predicted"/>
<evidence type="ECO:0008006" key="4">
    <source>
        <dbReference type="Google" id="ProtNLM"/>
    </source>
</evidence>
<keyword evidence="1" id="KW-0732">Signal</keyword>
<comment type="caution">
    <text evidence="2">The sequence shown here is derived from an EMBL/GenBank/DDBJ whole genome shotgun (WGS) entry which is preliminary data.</text>
</comment>
<dbReference type="AlphaFoldDB" id="A0A550C1K7"/>
<evidence type="ECO:0000256" key="1">
    <source>
        <dbReference type="SAM" id="SignalP"/>
    </source>
</evidence>
<accession>A0A550C1K7</accession>
<protein>
    <recommendedName>
        <fullName evidence="4">Secreted protein</fullName>
    </recommendedName>
</protein>
<gene>
    <name evidence="2" type="ORF">BD626DRAFT_182126</name>
</gene>
<reference evidence="2 3" key="1">
    <citation type="journal article" date="2019" name="New Phytol.">
        <title>Comparative genomics reveals unique wood-decay strategies and fruiting body development in the Schizophyllaceae.</title>
        <authorList>
            <person name="Almasi E."/>
            <person name="Sahu N."/>
            <person name="Krizsan K."/>
            <person name="Balint B."/>
            <person name="Kovacs G.M."/>
            <person name="Kiss B."/>
            <person name="Cseklye J."/>
            <person name="Drula E."/>
            <person name="Henrissat B."/>
            <person name="Nagy I."/>
            <person name="Chovatia M."/>
            <person name="Adam C."/>
            <person name="LaButti K."/>
            <person name="Lipzen A."/>
            <person name="Riley R."/>
            <person name="Grigoriev I.V."/>
            <person name="Nagy L.G."/>
        </authorList>
    </citation>
    <scope>NUCLEOTIDE SEQUENCE [LARGE SCALE GENOMIC DNA]</scope>
    <source>
        <strain evidence="2 3">NL-1724</strain>
    </source>
</reference>
<feature type="chain" id="PRO_5021903133" description="Secreted protein" evidence="1">
    <location>
        <begin position="21"/>
        <end position="83"/>
    </location>
</feature>
<dbReference type="EMBL" id="VDMD01000034">
    <property type="protein sequence ID" value="TRM58670.1"/>
    <property type="molecule type" value="Genomic_DNA"/>
</dbReference>
<feature type="signal peptide" evidence="1">
    <location>
        <begin position="1"/>
        <end position="20"/>
    </location>
</feature>